<dbReference type="Proteomes" id="UP000317893">
    <property type="component" value="Unassembled WGS sequence"/>
</dbReference>
<evidence type="ECO:0000313" key="1">
    <source>
        <dbReference type="EMBL" id="TQJ08838.1"/>
    </source>
</evidence>
<gene>
    <name evidence="1" type="ORF">FB458_1935</name>
</gene>
<keyword evidence="2" id="KW-1185">Reference proteome</keyword>
<dbReference type="EMBL" id="VFMN01000001">
    <property type="protein sequence ID" value="TQJ08838.1"/>
    <property type="molecule type" value="Genomic_DNA"/>
</dbReference>
<dbReference type="OrthoDB" id="4871654at2"/>
<comment type="caution">
    <text evidence="1">The sequence shown here is derived from an EMBL/GenBank/DDBJ whole genome shotgun (WGS) entry which is preliminary data.</text>
</comment>
<proteinExistence type="predicted"/>
<reference evidence="1 2" key="1">
    <citation type="submission" date="2019-06" db="EMBL/GenBank/DDBJ databases">
        <title>Sequencing the genomes of 1000 actinobacteria strains.</title>
        <authorList>
            <person name="Klenk H.-P."/>
        </authorList>
    </citation>
    <scope>NUCLEOTIDE SEQUENCE [LARGE SCALE GENOMIC DNA]</scope>
    <source>
        <strain evidence="1 2">DSM 18607</strain>
    </source>
</reference>
<dbReference type="RefSeq" id="WP_141848301.1">
    <property type="nucleotide sequence ID" value="NZ_BAAAPR010000005.1"/>
</dbReference>
<protein>
    <submittedName>
        <fullName evidence="1">Uncharacterized protein</fullName>
    </submittedName>
</protein>
<accession>A0A542E0H0</accession>
<name>A0A542E0H0_9MICO</name>
<sequence>MTGPEDEELRDDALADEITLVGELIVAASASDGPLSAAEVDEALGVRRGPVDPGLRPAGSPG</sequence>
<organism evidence="1 2">
    <name type="scientific">Lapillicoccus jejuensis</name>
    <dbReference type="NCBI Taxonomy" id="402171"/>
    <lineage>
        <taxon>Bacteria</taxon>
        <taxon>Bacillati</taxon>
        <taxon>Actinomycetota</taxon>
        <taxon>Actinomycetes</taxon>
        <taxon>Micrococcales</taxon>
        <taxon>Intrasporangiaceae</taxon>
        <taxon>Lapillicoccus</taxon>
    </lineage>
</organism>
<evidence type="ECO:0000313" key="2">
    <source>
        <dbReference type="Proteomes" id="UP000317893"/>
    </source>
</evidence>
<dbReference type="AlphaFoldDB" id="A0A542E0H0"/>